<organism evidence="4 5">
    <name type="scientific">Streptacidiphilus jeojiensis</name>
    <dbReference type="NCBI Taxonomy" id="3229225"/>
    <lineage>
        <taxon>Bacteria</taxon>
        <taxon>Bacillati</taxon>
        <taxon>Actinomycetota</taxon>
        <taxon>Actinomycetes</taxon>
        <taxon>Kitasatosporales</taxon>
        <taxon>Streptomycetaceae</taxon>
        <taxon>Streptacidiphilus</taxon>
    </lineage>
</organism>
<reference evidence="4 5" key="1">
    <citation type="submission" date="2024-06" db="EMBL/GenBank/DDBJ databases">
        <authorList>
            <person name="Lee S.D."/>
        </authorList>
    </citation>
    <scope>NUCLEOTIDE SEQUENCE [LARGE SCALE GENOMIC DNA]</scope>
    <source>
        <strain evidence="4 5">N1-10</strain>
    </source>
</reference>
<feature type="domain" description="Alpha fucosidase A-like C-terminal" evidence="2">
    <location>
        <begin position="703"/>
        <end position="765"/>
    </location>
</feature>
<dbReference type="Gene3D" id="2.60.40.1180">
    <property type="entry name" value="Golgi alpha-mannosidase II"/>
    <property type="match status" value="1"/>
</dbReference>
<dbReference type="InterPro" id="IPR049053">
    <property type="entry name" value="AFCA-like_C"/>
</dbReference>
<dbReference type="PANTHER" id="PTHR31084:SF0">
    <property type="entry name" value="ALPHA-L-FUCOSIDASE 2"/>
    <property type="match status" value="1"/>
</dbReference>
<keyword evidence="5" id="KW-1185">Reference proteome</keyword>
<feature type="domain" description="Glycosyl hydrolase family 95 N-terminal" evidence="1">
    <location>
        <begin position="20"/>
        <end position="262"/>
    </location>
</feature>
<accession>A0ABV6XVE5</accession>
<feature type="domain" description="Glycosyl hydrolase family 95 catalytic" evidence="3">
    <location>
        <begin position="283"/>
        <end position="701"/>
    </location>
</feature>
<evidence type="ECO:0000313" key="4">
    <source>
        <dbReference type="EMBL" id="MFC1442242.1"/>
    </source>
</evidence>
<protein>
    <submittedName>
        <fullName evidence="4">Glycoside hydrolase family 95 protein</fullName>
    </submittedName>
</protein>
<dbReference type="Pfam" id="PF14498">
    <property type="entry name" value="Glyco_hyd_65N_2"/>
    <property type="match status" value="1"/>
</dbReference>
<dbReference type="Gene3D" id="1.50.10.10">
    <property type="match status" value="1"/>
</dbReference>
<dbReference type="GO" id="GO:0016787">
    <property type="term" value="F:hydrolase activity"/>
    <property type="evidence" value="ECO:0007669"/>
    <property type="project" value="UniProtKB-KW"/>
</dbReference>
<proteinExistence type="predicted"/>
<dbReference type="InterPro" id="IPR027414">
    <property type="entry name" value="GH95_N_dom"/>
</dbReference>
<keyword evidence="4" id="KW-0378">Hydrolase</keyword>
<dbReference type="EMBL" id="JBEUKS010000011">
    <property type="protein sequence ID" value="MFC1442242.1"/>
    <property type="molecule type" value="Genomic_DNA"/>
</dbReference>
<name>A0ABV6XVE5_9ACTN</name>
<dbReference type="Gene3D" id="2.70.98.50">
    <property type="entry name" value="putative glycoside hydrolase family protein from bacillus halodurans"/>
    <property type="match status" value="1"/>
</dbReference>
<sequence length="781" mass="84349">MLTLVPGQDFRSTEAPSGTLWFSRPATRWFEALPIGNGRLGGMVYGGTDRERIQLSESTAWSGAPSQTDVSPTALTYLPRIRELLLAGRHAEAQQLATEHLTGRPSSFGTNLPLPEVRLDFRPDPDVRDYRRTLDLDTGVVSVTHTSRGTGFAREVFASHPHGVIAVRLTADRPGSVGFGLSLEHGVIPGQVTVVGDGPVGDGVVLDGHAYESLHSDGTQGVAVRVHARISAEGGTLRRTADGLLLEGADAAVVHIAVGTSWAGADPAARADSLLAAAADTGYPTLRKAHVTDHQSLMRRVSLDLGPAPAAAAALPTDERRERLAAGRADNGLLALYFQYGRYLTVAGSRHDSPLPLALQGLWNDGLASSASWTNDFHLDVNTQQNYWAAEPTNLAECQEPLFRLLETLAAHGPDTARRMYGAPGWVAHTVTNAWGYTAPGSGIGWGMNVTGGAWLALQLWEHYQYRPDDRFLRERVHPVFRGAAEFFLAYLVEDPERGLLLPGPSESPENWYLAPDGSRCSVAMGATADRVFIEAVLRICAESAELLDVDQELRTRIDAARGRLQPFLIGRHGQLQEWLHDYEEADPSHRHTSHLGALFPERQITPRGTPELARAAETTIERRRQAPGWEQTEWVEADFTLYYARLLQGDAALRHLTTLVTDASEANLMSFSAGGVAGAAQNIYSFDGNAGGTAGVAEMLLQSDGAEIELLPALPSGWPDGSVRGLRARGGFTVDLHWRDGRLATARILASGAATVRLRHRDEVLEATFGAGEALVLEVG</sequence>
<dbReference type="SUPFAM" id="SSF48208">
    <property type="entry name" value="Six-hairpin glycosidases"/>
    <property type="match status" value="1"/>
</dbReference>
<dbReference type="InterPro" id="IPR008928">
    <property type="entry name" value="6-hairpin_glycosidase_sf"/>
</dbReference>
<dbReference type="InterPro" id="IPR054363">
    <property type="entry name" value="GH95_cat"/>
</dbReference>
<evidence type="ECO:0000259" key="3">
    <source>
        <dbReference type="Pfam" id="PF22124"/>
    </source>
</evidence>
<evidence type="ECO:0000259" key="2">
    <source>
        <dbReference type="Pfam" id="PF21307"/>
    </source>
</evidence>
<dbReference type="Proteomes" id="UP001592581">
    <property type="component" value="Unassembled WGS sequence"/>
</dbReference>
<dbReference type="InterPro" id="IPR012341">
    <property type="entry name" value="6hp_glycosidase-like_sf"/>
</dbReference>
<dbReference type="PIRSF" id="PIRSF007663">
    <property type="entry name" value="UCP007663"/>
    <property type="match status" value="1"/>
</dbReference>
<dbReference type="RefSeq" id="WP_380567252.1">
    <property type="nucleotide sequence ID" value="NZ_JBEUKS010000011.1"/>
</dbReference>
<evidence type="ECO:0000313" key="5">
    <source>
        <dbReference type="Proteomes" id="UP001592581"/>
    </source>
</evidence>
<gene>
    <name evidence="4" type="ORF">ABUW04_28715</name>
</gene>
<dbReference type="Pfam" id="PF22124">
    <property type="entry name" value="Glyco_hydro_95_cat"/>
    <property type="match status" value="1"/>
</dbReference>
<comment type="caution">
    <text evidence="4">The sequence shown here is derived from an EMBL/GenBank/DDBJ whole genome shotgun (WGS) entry which is preliminary data.</text>
</comment>
<dbReference type="PANTHER" id="PTHR31084">
    <property type="entry name" value="ALPHA-L-FUCOSIDASE 2"/>
    <property type="match status" value="1"/>
</dbReference>
<dbReference type="InterPro" id="IPR016518">
    <property type="entry name" value="Alpha-L-fucosidase"/>
</dbReference>
<dbReference type="Pfam" id="PF21307">
    <property type="entry name" value="Glyco_hydro_95_C"/>
    <property type="match status" value="1"/>
</dbReference>
<dbReference type="InterPro" id="IPR013780">
    <property type="entry name" value="Glyco_hydro_b"/>
</dbReference>
<evidence type="ECO:0000259" key="1">
    <source>
        <dbReference type="Pfam" id="PF14498"/>
    </source>
</evidence>